<evidence type="ECO:0000256" key="2">
    <source>
        <dbReference type="ARBA" id="ARBA00003788"/>
    </source>
</evidence>
<evidence type="ECO:0000256" key="5">
    <source>
        <dbReference type="ARBA" id="ARBA00022898"/>
    </source>
</evidence>
<dbReference type="GO" id="GO:0005960">
    <property type="term" value="C:glycine cleavage complex"/>
    <property type="evidence" value="ECO:0007669"/>
    <property type="project" value="TreeGrafter"/>
</dbReference>
<dbReference type="Gene3D" id="3.40.640.10">
    <property type="entry name" value="Type I PLP-dependent aspartate aminotransferase-like (Major domain)"/>
    <property type="match status" value="2"/>
</dbReference>
<evidence type="ECO:0000256" key="8">
    <source>
        <dbReference type="HAMAP-Rule" id="MF_00711"/>
    </source>
</evidence>
<reference evidence="13 14" key="1">
    <citation type="submission" date="2016-08" db="EMBL/GenBank/DDBJ databases">
        <title>Genome sequence of Clavibacter michiganensis spp. strain CASJ009.</title>
        <authorList>
            <person name="Thapa S.P."/>
            <person name="Coaker G."/>
        </authorList>
    </citation>
    <scope>NUCLEOTIDE SEQUENCE [LARGE SCALE GENOMIC DNA]</scope>
    <source>
        <strain evidence="13">CASJ009</strain>
    </source>
</reference>
<dbReference type="EC" id="1.4.4.2" evidence="8"/>
<comment type="subunit">
    <text evidence="4 8">The glycine cleavage system is composed of four proteins: P, T, L and H.</text>
</comment>
<evidence type="ECO:0000256" key="7">
    <source>
        <dbReference type="ARBA" id="ARBA00049026"/>
    </source>
</evidence>
<dbReference type="SUPFAM" id="SSF53383">
    <property type="entry name" value="PLP-dependent transferases"/>
    <property type="match status" value="2"/>
</dbReference>
<dbReference type="AlphaFoldDB" id="A0A251XWT3"/>
<dbReference type="GO" id="GO:0004375">
    <property type="term" value="F:glycine dehydrogenase (decarboxylating) activity"/>
    <property type="evidence" value="ECO:0007669"/>
    <property type="project" value="UniProtKB-EC"/>
</dbReference>
<feature type="region of interest" description="Disordered" evidence="10">
    <location>
        <begin position="1"/>
        <end position="26"/>
    </location>
</feature>
<evidence type="ECO:0000256" key="3">
    <source>
        <dbReference type="ARBA" id="ARBA00010756"/>
    </source>
</evidence>
<dbReference type="GO" id="GO:0016594">
    <property type="term" value="F:glycine binding"/>
    <property type="evidence" value="ECO:0007669"/>
    <property type="project" value="TreeGrafter"/>
</dbReference>
<organism evidence="13 14">
    <name type="scientific">Clavibacter michiganensis</name>
    <dbReference type="NCBI Taxonomy" id="28447"/>
    <lineage>
        <taxon>Bacteria</taxon>
        <taxon>Bacillati</taxon>
        <taxon>Actinomycetota</taxon>
        <taxon>Actinomycetes</taxon>
        <taxon>Micrococcales</taxon>
        <taxon>Microbacteriaceae</taxon>
        <taxon>Clavibacter</taxon>
    </lineage>
</organism>
<evidence type="ECO:0000313" key="13">
    <source>
        <dbReference type="EMBL" id="OUE09729.1"/>
    </source>
</evidence>
<dbReference type="CDD" id="cd00613">
    <property type="entry name" value="GDC-P"/>
    <property type="match status" value="2"/>
</dbReference>
<dbReference type="InterPro" id="IPR049316">
    <property type="entry name" value="GDC-P_C"/>
</dbReference>
<dbReference type="HAMAP" id="MF_00711">
    <property type="entry name" value="GcvP"/>
    <property type="match status" value="1"/>
</dbReference>
<dbReference type="GO" id="GO:0019464">
    <property type="term" value="P:glycine decarboxylation via glycine cleavage system"/>
    <property type="evidence" value="ECO:0007669"/>
    <property type="project" value="UniProtKB-UniRule"/>
</dbReference>
<evidence type="ECO:0000256" key="10">
    <source>
        <dbReference type="SAM" id="MobiDB-lite"/>
    </source>
</evidence>
<name>A0A251XWT3_9MICO</name>
<protein>
    <recommendedName>
        <fullName evidence="8">Glycine dehydrogenase (decarboxylating)</fullName>
        <ecNumber evidence="8">1.4.4.2</ecNumber>
    </recommendedName>
    <alternativeName>
        <fullName evidence="8">Glycine cleavage system P-protein</fullName>
    </alternativeName>
    <alternativeName>
        <fullName evidence="8">Glycine decarboxylase</fullName>
    </alternativeName>
    <alternativeName>
        <fullName evidence="8">Glycine dehydrogenase (aminomethyl-transferring)</fullName>
    </alternativeName>
</protein>
<dbReference type="InterPro" id="IPR020581">
    <property type="entry name" value="GDC_P"/>
</dbReference>
<dbReference type="InterPro" id="IPR015422">
    <property type="entry name" value="PyrdxlP-dep_Trfase_small"/>
</dbReference>
<dbReference type="InterPro" id="IPR049315">
    <property type="entry name" value="GDC-P_N"/>
</dbReference>
<feature type="domain" description="Glycine cleavage system P-protein N-terminal" evidence="11">
    <location>
        <begin position="499"/>
        <end position="757"/>
    </location>
</feature>
<dbReference type="InterPro" id="IPR015421">
    <property type="entry name" value="PyrdxlP-dep_Trfase_major"/>
</dbReference>
<evidence type="ECO:0000259" key="12">
    <source>
        <dbReference type="Pfam" id="PF21478"/>
    </source>
</evidence>
<dbReference type="GO" id="GO:0030170">
    <property type="term" value="F:pyridoxal phosphate binding"/>
    <property type="evidence" value="ECO:0007669"/>
    <property type="project" value="TreeGrafter"/>
</dbReference>
<dbReference type="InterPro" id="IPR003437">
    <property type="entry name" value="GcvP"/>
</dbReference>
<dbReference type="Proteomes" id="UP000195106">
    <property type="component" value="Unassembled WGS sequence"/>
</dbReference>
<dbReference type="NCBIfam" id="NF003346">
    <property type="entry name" value="PRK04366.1"/>
    <property type="match status" value="1"/>
</dbReference>
<feature type="domain" description="Glycine cleavage system P-protein N-terminal" evidence="11">
    <location>
        <begin position="37"/>
        <end position="466"/>
    </location>
</feature>
<proteinExistence type="inferred from homology"/>
<feature type="modified residue" description="N6-(pyridoxal phosphate)lysine" evidence="8 9">
    <location>
        <position position="729"/>
    </location>
</feature>
<gene>
    <name evidence="8 13" type="primary">gcvP</name>
    <name evidence="13" type="ORF">CMsap09_12345</name>
</gene>
<evidence type="ECO:0000256" key="9">
    <source>
        <dbReference type="PIRSR" id="PIRSR603437-50"/>
    </source>
</evidence>
<dbReference type="PANTHER" id="PTHR11773:SF1">
    <property type="entry name" value="GLYCINE DEHYDROGENASE (DECARBOXYLATING), MITOCHONDRIAL"/>
    <property type="match status" value="1"/>
</dbReference>
<feature type="domain" description="Glycine dehydrogenase C-terminal" evidence="12">
    <location>
        <begin position="813"/>
        <end position="934"/>
    </location>
</feature>
<sequence length="992" mass="104940">MTAVDAGTRPAATPVPSSVPDAADESSAFAPGAFGARHIGIDSEARATMLGVLGHDSIASLLAKAVPETIQVGRFRTDGDSVLPEAATERDALAELRRIAGRNRVRTSMIGLGYHDTITPAVITRNVLENPSWYTAYTPYQPEISQGRLEALINFQTMVAELSGLATANASMLDESTAVVEGMLLARRASKAKTPVFLIDADALPQTRALLDSRAAALGIDLVAHDLATVDPAELPDAFGAFVQYPGASGRVWDPSAVIARVHEAGGLAVVAADLLALTVITSPGELGADIAVGTSQRFGVPMGFGGPHAGYLAVRAGLERQMPGRLVGVSQDAAGHPAYRLSLQTREQHIRREKATSNICTAQVLLAVMASMYAVYHGPKGLRVIARQANRGARRLVRSLASVGVEPLHAAFFDTVRVSVPGRADEILAAAARAGVNLLRVDADTLGFSVDEATRTEDLRVVARAFGAELADDEGAAGDLSSIPEASVRTSEYLTHAVFSTHRSETGMMRYLKRLSDKDYALDRGMIPLGSCTMKLNAATEMEAVTWPEFQAIHPFAPVDDVEGYLELVLQLETWLADVTGYDTVSLQPNAGSQGELAGLLAIRGYHLANGDTQRTVCLIPQSAHGTNAASAVLAGMRVVVVACDELGNVDLGDLRAKIAENRDTLAGLMITYPSTHGVYEHEVGAICDAVHEAGGQVYVDGANLNALLGFARFGDFGGDVSHLNLHKTFCIPHGGGGPGVGPVAAKAHLAPFLPGHPQAQRNVHALVQGGVVSTIEHGGAPVSAAPYGSPSILPISWAYVRMMGAEGLMQATGAAVLSANYIAARLRDHYPVLYAGEDGLVAHECILDLRPLTAATGVTVDDVAKRLVDYGFHAPTMSFPVPGTLMVEPTESEDLAEVERFVAAMIGIKQEADSVAAGEWPADDNPLRNAPHTAESVIAGEWTHAYTRERAVYPVATLVRDKYWPPVRRIDQAYGDRNLFCACPPPEAFA</sequence>
<comment type="similarity">
    <text evidence="3 8">Belongs to the GcvP family.</text>
</comment>
<keyword evidence="6 8" id="KW-0560">Oxidoreductase</keyword>
<dbReference type="Pfam" id="PF02347">
    <property type="entry name" value="GDC-P"/>
    <property type="match status" value="2"/>
</dbReference>
<evidence type="ECO:0000313" key="14">
    <source>
        <dbReference type="Proteomes" id="UP000195106"/>
    </source>
</evidence>
<dbReference type="FunFam" id="3.40.640.10:FF:000007">
    <property type="entry name" value="glycine dehydrogenase (Decarboxylating), mitochondrial"/>
    <property type="match status" value="1"/>
</dbReference>
<comment type="function">
    <text evidence="2 8">The glycine cleavage system catalyzes the degradation of glycine. The P protein binds the alpha-amino group of glycine through its pyridoxal phosphate cofactor; CO(2) is released and the remaining methylamine moiety is then transferred to the lipoamide cofactor of the H protein.</text>
</comment>
<dbReference type="InterPro" id="IPR015424">
    <property type="entry name" value="PyrdxlP-dep_Trfase"/>
</dbReference>
<dbReference type="GO" id="GO:0005829">
    <property type="term" value="C:cytosol"/>
    <property type="evidence" value="ECO:0007669"/>
    <property type="project" value="TreeGrafter"/>
</dbReference>
<dbReference type="PANTHER" id="PTHR11773">
    <property type="entry name" value="GLYCINE DEHYDROGENASE, DECARBOXYLATING"/>
    <property type="match status" value="1"/>
</dbReference>
<keyword evidence="5 8" id="KW-0663">Pyridoxal phosphate</keyword>
<comment type="catalytic activity">
    <reaction evidence="7 8">
        <text>N(6)-[(R)-lipoyl]-L-lysyl-[glycine-cleavage complex H protein] + glycine + H(+) = N(6)-[(R)-S(8)-aminomethyldihydrolipoyl]-L-lysyl-[glycine-cleavage complex H protein] + CO2</text>
        <dbReference type="Rhea" id="RHEA:24304"/>
        <dbReference type="Rhea" id="RHEA-COMP:10494"/>
        <dbReference type="Rhea" id="RHEA-COMP:10495"/>
        <dbReference type="ChEBI" id="CHEBI:15378"/>
        <dbReference type="ChEBI" id="CHEBI:16526"/>
        <dbReference type="ChEBI" id="CHEBI:57305"/>
        <dbReference type="ChEBI" id="CHEBI:83099"/>
        <dbReference type="ChEBI" id="CHEBI:83143"/>
        <dbReference type="EC" id="1.4.4.2"/>
    </reaction>
</comment>
<comment type="caution">
    <text evidence="13">The sequence shown here is derived from an EMBL/GenBank/DDBJ whole genome shotgun (WGS) entry which is preliminary data.</text>
</comment>
<dbReference type="Pfam" id="PF21478">
    <property type="entry name" value="GcvP2_C"/>
    <property type="match status" value="1"/>
</dbReference>
<dbReference type="NCBIfam" id="TIGR00461">
    <property type="entry name" value="gcvP"/>
    <property type="match status" value="1"/>
</dbReference>
<evidence type="ECO:0000259" key="11">
    <source>
        <dbReference type="Pfam" id="PF02347"/>
    </source>
</evidence>
<evidence type="ECO:0000256" key="4">
    <source>
        <dbReference type="ARBA" id="ARBA00011690"/>
    </source>
</evidence>
<accession>A0A251XWT3</accession>
<dbReference type="Gene3D" id="3.90.1150.10">
    <property type="entry name" value="Aspartate Aminotransferase, domain 1"/>
    <property type="match status" value="2"/>
</dbReference>
<dbReference type="EMBL" id="MDHJ01000001">
    <property type="protein sequence ID" value="OUE09729.1"/>
    <property type="molecule type" value="Genomic_DNA"/>
</dbReference>
<comment type="cofactor">
    <cofactor evidence="1 8 9">
        <name>pyridoxal 5'-phosphate</name>
        <dbReference type="ChEBI" id="CHEBI:597326"/>
    </cofactor>
</comment>
<evidence type="ECO:0000256" key="6">
    <source>
        <dbReference type="ARBA" id="ARBA00023002"/>
    </source>
</evidence>
<evidence type="ECO:0000256" key="1">
    <source>
        <dbReference type="ARBA" id="ARBA00001933"/>
    </source>
</evidence>
<dbReference type="FunFam" id="3.40.640.10:FF:000005">
    <property type="entry name" value="Glycine dehydrogenase (decarboxylating), mitochondrial"/>
    <property type="match status" value="1"/>
</dbReference>